<protein>
    <recommendedName>
        <fullName evidence="7">Non-homologous end-joining factor 1</fullName>
    </recommendedName>
</protein>
<feature type="domain" description="XLF-like coiled-coil region" evidence="10">
    <location>
        <begin position="132"/>
        <end position="183"/>
    </location>
</feature>
<feature type="compositionally biased region" description="Acidic residues" evidence="8">
    <location>
        <begin position="371"/>
        <end position="381"/>
    </location>
</feature>
<dbReference type="Gene3D" id="2.170.210.10">
    <property type="entry name" value="DNA double-strand break repair and VJ recombination XRCC4, N-terminal"/>
    <property type="match status" value="1"/>
</dbReference>
<feature type="compositionally biased region" description="Basic and acidic residues" evidence="8">
    <location>
        <begin position="496"/>
        <end position="506"/>
    </location>
</feature>
<evidence type="ECO:0000256" key="8">
    <source>
        <dbReference type="SAM" id="MobiDB-lite"/>
    </source>
</evidence>
<evidence type="ECO:0000259" key="10">
    <source>
        <dbReference type="Pfam" id="PF21928"/>
    </source>
</evidence>
<proteinExistence type="inferred from homology"/>
<dbReference type="PANTHER" id="PTHR32235:SF1">
    <property type="entry name" value="NON-HOMOLOGOUS END-JOINING FACTOR 1"/>
    <property type="match status" value="1"/>
</dbReference>
<dbReference type="Proteomes" id="UP000294003">
    <property type="component" value="Unassembled WGS sequence"/>
</dbReference>
<reference evidence="11 12" key="1">
    <citation type="submission" date="2018-06" db="EMBL/GenBank/DDBJ databases">
        <title>Complete Genomes of Monosporascus.</title>
        <authorList>
            <person name="Robinson A.J."/>
            <person name="Natvig D.O."/>
        </authorList>
    </citation>
    <scope>NUCLEOTIDE SEQUENCE [LARGE SCALE GENOMIC DNA]</scope>
    <source>
        <strain evidence="11 12">CBS 609.92</strain>
    </source>
</reference>
<feature type="compositionally biased region" description="Basic and acidic residues" evidence="8">
    <location>
        <begin position="333"/>
        <end position="343"/>
    </location>
</feature>
<dbReference type="InterPro" id="IPR015381">
    <property type="entry name" value="XLF-like_N"/>
</dbReference>
<keyword evidence="3" id="KW-0238">DNA-binding</keyword>
<name>A0ABY0GT18_9PEZI</name>
<evidence type="ECO:0000256" key="2">
    <source>
        <dbReference type="ARBA" id="ARBA00022763"/>
    </source>
</evidence>
<gene>
    <name evidence="11" type="ORF">DL762_009544</name>
</gene>
<feature type="domain" description="XLF-like N-terminal" evidence="9">
    <location>
        <begin position="6"/>
        <end position="128"/>
    </location>
</feature>
<accession>A0ABY0GT18</accession>
<dbReference type="InterPro" id="IPR052287">
    <property type="entry name" value="NHEJ_factor"/>
</dbReference>
<comment type="caution">
    <text evidence="11">The sequence shown here is derived from an EMBL/GenBank/DDBJ whole genome shotgun (WGS) entry which is preliminary data.</text>
</comment>
<sequence>MTSHSKWRPLPTFPDLPALLVSPGFDVESSSYSLQVTDLANVWAETLDRKGILRRSLNEDTSIDLSDGDREQWRVFLTKLEAAFDPASPDHKHTSLTLSPHNDSGLTLNIACILPKPLEPLKWPVFLTKRQPDVLASELVVPLIQAKQVLSQEADYLVAKLKEKDAVITRLVDKLQAVGTGLENAFHGLPIKRKVTRAMAEEKVQGLAPFNEHGWRSQCAPTLKAHQDVPSLVSDAFSNGEIPRGRDVKVPKQINDWWMKFGPTSAMVSLKERTTPTVSRASTPQKDKPPADGDDDFQVQATPPSARKNRERRQAATRSGETTDDDNSPIEIPDSHPKAEPMSRPRIGTLGGRKASSRAQPQSQSSRTVPDNDETASESEEEPVKRNPVATARSKMVGSIGRNKQPTPSPMKSSSPAPAPPNHGDDDETESDSNTGSECRPSQKPAPVHRKKGGIGQIGGRSRATPPPADEPGVVSPTSSAEKHPRQRLGTIGKKAGSEAKYRDETPIEPTEEEDMELKAERNRAELAKELGRKAAAPAKKKRRF</sequence>
<keyword evidence="4" id="KW-0234">DNA repair</keyword>
<dbReference type="InterPro" id="IPR053829">
    <property type="entry name" value="XLF-like_CC"/>
</dbReference>
<feature type="compositionally biased region" description="Polar residues" evidence="8">
    <location>
        <begin position="275"/>
        <end position="284"/>
    </location>
</feature>
<keyword evidence="2" id="KW-0227">DNA damage</keyword>
<organism evidence="11 12">
    <name type="scientific">Monosporascus cannonballus</name>
    <dbReference type="NCBI Taxonomy" id="155416"/>
    <lineage>
        <taxon>Eukaryota</taxon>
        <taxon>Fungi</taxon>
        <taxon>Dikarya</taxon>
        <taxon>Ascomycota</taxon>
        <taxon>Pezizomycotina</taxon>
        <taxon>Sordariomycetes</taxon>
        <taxon>Xylariomycetidae</taxon>
        <taxon>Xylariales</taxon>
        <taxon>Xylariales incertae sedis</taxon>
        <taxon>Monosporascus</taxon>
    </lineage>
</organism>
<dbReference type="PANTHER" id="PTHR32235">
    <property type="entry name" value="NON-HOMOLOGOUS END-JOINING FACTOR 1"/>
    <property type="match status" value="1"/>
</dbReference>
<dbReference type="Pfam" id="PF09302">
    <property type="entry name" value="XLF"/>
    <property type="match status" value="1"/>
</dbReference>
<evidence type="ECO:0000313" key="12">
    <source>
        <dbReference type="Proteomes" id="UP000294003"/>
    </source>
</evidence>
<dbReference type="InterPro" id="IPR038051">
    <property type="entry name" value="XRCC4-like_N_sf"/>
</dbReference>
<comment type="similarity">
    <text evidence="6">Belongs to the XRCC4-XLF family. XLF subfamily.</text>
</comment>
<evidence type="ECO:0000313" key="11">
    <source>
        <dbReference type="EMBL" id="RYO76998.1"/>
    </source>
</evidence>
<keyword evidence="5" id="KW-0539">Nucleus</keyword>
<comment type="subcellular location">
    <subcellularLocation>
        <location evidence="1">Nucleus</location>
    </subcellularLocation>
</comment>
<evidence type="ECO:0000256" key="4">
    <source>
        <dbReference type="ARBA" id="ARBA00023204"/>
    </source>
</evidence>
<dbReference type="EMBL" id="QJNS01000513">
    <property type="protein sequence ID" value="RYO76998.1"/>
    <property type="molecule type" value="Genomic_DNA"/>
</dbReference>
<evidence type="ECO:0000256" key="5">
    <source>
        <dbReference type="ARBA" id="ARBA00023242"/>
    </source>
</evidence>
<evidence type="ECO:0000256" key="6">
    <source>
        <dbReference type="ARBA" id="ARBA00025747"/>
    </source>
</evidence>
<feature type="region of interest" description="Disordered" evidence="8">
    <location>
        <begin position="271"/>
        <end position="518"/>
    </location>
</feature>
<dbReference type="CDD" id="cd22285">
    <property type="entry name" value="HD_XLF_N"/>
    <property type="match status" value="1"/>
</dbReference>
<dbReference type="Pfam" id="PF21928">
    <property type="entry name" value="XLF_CC"/>
    <property type="match status" value="1"/>
</dbReference>
<evidence type="ECO:0000256" key="1">
    <source>
        <dbReference type="ARBA" id="ARBA00004123"/>
    </source>
</evidence>
<keyword evidence="12" id="KW-1185">Reference proteome</keyword>
<feature type="compositionally biased region" description="Low complexity" evidence="8">
    <location>
        <begin position="357"/>
        <end position="367"/>
    </location>
</feature>
<evidence type="ECO:0000256" key="7">
    <source>
        <dbReference type="ARBA" id="ARBA00044529"/>
    </source>
</evidence>
<evidence type="ECO:0000256" key="3">
    <source>
        <dbReference type="ARBA" id="ARBA00023125"/>
    </source>
</evidence>
<evidence type="ECO:0000259" key="9">
    <source>
        <dbReference type="Pfam" id="PF09302"/>
    </source>
</evidence>